<proteinExistence type="predicted"/>
<reference evidence="6 7" key="1">
    <citation type="journal article" date="2018" name="Front. Microbiol.">
        <title>Genome-Wide Analysis of Corynespora cassiicola Leaf Fall Disease Putative Effectors.</title>
        <authorList>
            <person name="Lopez D."/>
            <person name="Ribeiro S."/>
            <person name="Label P."/>
            <person name="Fumanal B."/>
            <person name="Venisse J.S."/>
            <person name="Kohler A."/>
            <person name="de Oliveira R.R."/>
            <person name="Labutti K."/>
            <person name="Lipzen A."/>
            <person name="Lail K."/>
            <person name="Bauer D."/>
            <person name="Ohm R.A."/>
            <person name="Barry K.W."/>
            <person name="Spatafora J."/>
            <person name="Grigoriev I.V."/>
            <person name="Martin F.M."/>
            <person name="Pujade-Renaud V."/>
        </authorList>
    </citation>
    <scope>NUCLEOTIDE SEQUENCE [LARGE SCALE GENOMIC DNA]</scope>
    <source>
        <strain evidence="6 7">Philippines</strain>
    </source>
</reference>
<dbReference type="GO" id="GO:0005525">
    <property type="term" value="F:GTP binding"/>
    <property type="evidence" value="ECO:0007669"/>
    <property type="project" value="InterPro"/>
</dbReference>
<organism evidence="6 7">
    <name type="scientific">Corynespora cassiicola Philippines</name>
    <dbReference type="NCBI Taxonomy" id="1448308"/>
    <lineage>
        <taxon>Eukaryota</taxon>
        <taxon>Fungi</taxon>
        <taxon>Dikarya</taxon>
        <taxon>Ascomycota</taxon>
        <taxon>Pezizomycotina</taxon>
        <taxon>Dothideomycetes</taxon>
        <taxon>Pleosporomycetidae</taxon>
        <taxon>Pleosporales</taxon>
        <taxon>Corynesporascaceae</taxon>
        <taxon>Corynespora</taxon>
    </lineage>
</organism>
<keyword evidence="7" id="KW-1185">Reference proteome</keyword>
<name>A0A2T2PC17_CORCC</name>
<evidence type="ECO:0008006" key="8">
    <source>
        <dbReference type="Google" id="ProtNLM"/>
    </source>
</evidence>
<dbReference type="PROSITE" id="PS51388">
    <property type="entry name" value="GED"/>
    <property type="match status" value="1"/>
</dbReference>
<dbReference type="SMART" id="SM00053">
    <property type="entry name" value="DYNc"/>
    <property type="match status" value="1"/>
</dbReference>
<dbReference type="PROSITE" id="PS51718">
    <property type="entry name" value="G_DYNAMIN_2"/>
    <property type="match status" value="1"/>
</dbReference>
<dbReference type="Pfam" id="PF02212">
    <property type="entry name" value="GED"/>
    <property type="match status" value="1"/>
</dbReference>
<dbReference type="GO" id="GO:0005737">
    <property type="term" value="C:cytoplasm"/>
    <property type="evidence" value="ECO:0007669"/>
    <property type="project" value="TreeGrafter"/>
</dbReference>
<dbReference type="OrthoDB" id="5061070at2759"/>
<dbReference type="InterPro" id="IPR030381">
    <property type="entry name" value="G_DYNAMIN_dom"/>
</dbReference>
<evidence type="ECO:0000259" key="5">
    <source>
        <dbReference type="PROSITE" id="PS51718"/>
    </source>
</evidence>
<dbReference type="GO" id="GO:0005886">
    <property type="term" value="C:plasma membrane"/>
    <property type="evidence" value="ECO:0007669"/>
    <property type="project" value="TreeGrafter"/>
</dbReference>
<dbReference type="CDD" id="cd08771">
    <property type="entry name" value="DLP_1"/>
    <property type="match status" value="1"/>
</dbReference>
<dbReference type="EMBL" id="KZ678128">
    <property type="protein sequence ID" value="PSN75174.1"/>
    <property type="molecule type" value="Genomic_DNA"/>
</dbReference>
<dbReference type="InterPro" id="IPR001401">
    <property type="entry name" value="Dynamin_GTPase"/>
</dbReference>
<evidence type="ECO:0000259" key="4">
    <source>
        <dbReference type="PROSITE" id="PS51388"/>
    </source>
</evidence>
<evidence type="ECO:0000256" key="1">
    <source>
        <dbReference type="ARBA" id="ARBA00022741"/>
    </source>
</evidence>
<dbReference type="SUPFAM" id="SSF52540">
    <property type="entry name" value="P-loop containing nucleoside triphosphate hydrolases"/>
    <property type="match status" value="1"/>
</dbReference>
<accession>A0A2T2PC17</accession>
<dbReference type="GO" id="GO:0031623">
    <property type="term" value="P:receptor internalization"/>
    <property type="evidence" value="ECO:0007669"/>
    <property type="project" value="TreeGrafter"/>
</dbReference>
<evidence type="ECO:0000256" key="2">
    <source>
        <dbReference type="ARBA" id="ARBA00023134"/>
    </source>
</evidence>
<feature type="domain" description="GED" evidence="4">
    <location>
        <begin position="774"/>
        <end position="870"/>
    </location>
</feature>
<feature type="region of interest" description="Disordered" evidence="3">
    <location>
        <begin position="1"/>
        <end position="43"/>
    </location>
</feature>
<evidence type="ECO:0000313" key="7">
    <source>
        <dbReference type="Proteomes" id="UP000240883"/>
    </source>
</evidence>
<evidence type="ECO:0000256" key="3">
    <source>
        <dbReference type="SAM" id="MobiDB-lite"/>
    </source>
</evidence>
<sequence>MANTRSTTKTVTSEGDKTATPESQYHAPPTGNGQSILPAAPGASRQDIARLSAEFEPMNLENNGVAPGLEVETLGADVKDVMAAMADLERLELTQLNISVPKCVVLGEQSTGKSSVIEAISGIKTPRSEGTCTRCPLFIRMTSSGEKWCARVYLQKSFTFDGRRRGRKFPGWDELDKAIEISFGNADSPEKLAELIQHAQIAVLNPGQDASTFLPGCVSPNYSARQAEFSPNLVGIEISYSGLPDLSFYDLPGIIGQSEDESTEYLVQFVHDLVSNYIKDDQALILVTCSLSNDIHNSTAAGMARKHKATDRCVGVLTKPDTLAPGLRRESMIRAVFDGKSFSLGHGYFVVKNLAQDEIDAGVSHHEARVREGQFFRDTQPWSQLLSEYEDRFGTSKLQAYLSKKLASQMLTAVPSISSAIDKRIYETEEKLSKIPESPTHNAINIATKLILDFSTNVQKEMEGEFPHNKWRNAWASIQKDFSERLLALKPRLQISGDLDVNLEALTKSAAAGKTIDDSILIGSDDEDEDDKGLIMDSPSKKRKLAPTPQNMTPRSTPSNTPLHARGTTVTPSHARAGTVQPEPSRIPQKDPNCIVYQLDSLALQLHQRSKTKLPGQVEPKVENYLIIENLRYWRGPLNTFFQELQDNLGHQIQCLFARHFGPWHGAGIYKTTATILADVLNAHFAEQRVTMAKEALDDELDGPYIFHKDELEKQKSIILEAYRQARYKKRRANIFSEMEASRGRVMNEDSRESLLRKEPQIQNVLLGEPYSVELDLVAKISAYYGIASRRFHDSVCMRVESKLFKFLRMQLKDELQSRLKIFEVNGRDICIELLAESPDRFHQRRKLEDEKQRLLDGQKTLNELQQKFVGQNDRGINGLTAFSPSPLFVPTGEQMEVDLYEN</sequence>
<dbReference type="Pfam" id="PF00350">
    <property type="entry name" value="Dynamin_N"/>
    <property type="match status" value="1"/>
</dbReference>
<feature type="compositionally biased region" description="Polar residues" evidence="3">
    <location>
        <begin position="1"/>
        <end position="13"/>
    </location>
</feature>
<feature type="compositionally biased region" description="Polar residues" evidence="3">
    <location>
        <begin position="548"/>
        <end position="572"/>
    </location>
</feature>
<dbReference type="Pfam" id="PF01031">
    <property type="entry name" value="Dynamin_M"/>
    <property type="match status" value="1"/>
</dbReference>
<dbReference type="Proteomes" id="UP000240883">
    <property type="component" value="Unassembled WGS sequence"/>
</dbReference>
<dbReference type="AlphaFoldDB" id="A0A2T2PC17"/>
<dbReference type="PANTHER" id="PTHR11566">
    <property type="entry name" value="DYNAMIN"/>
    <property type="match status" value="1"/>
</dbReference>
<dbReference type="InterPro" id="IPR020850">
    <property type="entry name" value="GED_dom"/>
</dbReference>
<keyword evidence="1" id="KW-0547">Nucleotide-binding</keyword>
<dbReference type="PRINTS" id="PR00195">
    <property type="entry name" value="DYNAMIN"/>
</dbReference>
<dbReference type="Gene3D" id="1.20.120.1240">
    <property type="entry name" value="Dynamin, middle domain"/>
    <property type="match status" value="1"/>
</dbReference>
<protein>
    <recommendedName>
        <fullName evidence="8">P-loop containing nucleoside triphosphate hydrolase protein</fullName>
    </recommendedName>
</protein>
<dbReference type="PANTHER" id="PTHR11566:SF131">
    <property type="entry name" value="GTPASE, PUTATIVE (AFU_ORTHOLOGUE AFUA_6G07630)-RELATED"/>
    <property type="match status" value="1"/>
</dbReference>
<dbReference type="Gene3D" id="3.40.50.300">
    <property type="entry name" value="P-loop containing nucleotide triphosphate hydrolases"/>
    <property type="match status" value="1"/>
</dbReference>
<evidence type="ECO:0000313" key="6">
    <source>
        <dbReference type="EMBL" id="PSN75174.1"/>
    </source>
</evidence>
<dbReference type="InterPro" id="IPR045063">
    <property type="entry name" value="Dynamin_N"/>
</dbReference>
<dbReference type="InterPro" id="IPR000375">
    <property type="entry name" value="Dynamin_stalk"/>
</dbReference>
<dbReference type="STRING" id="1448308.A0A2T2PC17"/>
<dbReference type="GO" id="GO:0008017">
    <property type="term" value="F:microtubule binding"/>
    <property type="evidence" value="ECO:0007669"/>
    <property type="project" value="TreeGrafter"/>
</dbReference>
<feature type="region of interest" description="Disordered" evidence="3">
    <location>
        <begin position="521"/>
        <end position="590"/>
    </location>
</feature>
<dbReference type="InterPro" id="IPR027417">
    <property type="entry name" value="P-loop_NTPase"/>
</dbReference>
<keyword evidence="2" id="KW-0342">GTP-binding</keyword>
<dbReference type="GO" id="GO:0005874">
    <property type="term" value="C:microtubule"/>
    <property type="evidence" value="ECO:0007669"/>
    <property type="project" value="TreeGrafter"/>
</dbReference>
<dbReference type="InterPro" id="IPR003130">
    <property type="entry name" value="GED"/>
</dbReference>
<feature type="domain" description="Dynamin-type G" evidence="5">
    <location>
        <begin position="97"/>
        <end position="415"/>
    </location>
</feature>
<dbReference type="InterPro" id="IPR022812">
    <property type="entry name" value="Dynamin"/>
</dbReference>
<dbReference type="GO" id="GO:0003924">
    <property type="term" value="F:GTPase activity"/>
    <property type="evidence" value="ECO:0007669"/>
    <property type="project" value="InterPro"/>
</dbReference>
<gene>
    <name evidence="6" type="ORF">BS50DRAFT_34096</name>
</gene>